<dbReference type="GO" id="GO:0015097">
    <property type="term" value="F:mercury ion transmembrane transporter activity"/>
    <property type="evidence" value="ECO:0007669"/>
    <property type="project" value="InterPro"/>
</dbReference>
<dbReference type="GO" id="GO:0016020">
    <property type="term" value="C:membrane"/>
    <property type="evidence" value="ECO:0007669"/>
    <property type="project" value="InterPro"/>
</dbReference>
<gene>
    <name evidence="2" type="primary">merE</name>
    <name evidence="2" type="ORF">JAO13_18660</name>
</gene>
<keyword evidence="1" id="KW-0812">Transmembrane</keyword>
<sequence length="78" mass="8210">MRNPAAPGLSRGARWRAWLWGALAALTCPCHLPIVLLALSGTAAGALASQHKGVALVVLLALFALSLTRVLRAFRAPR</sequence>
<dbReference type="EMBL" id="JAEDXG010000017">
    <property type="protein sequence ID" value="MBH9698462.1"/>
    <property type="molecule type" value="Genomic_DNA"/>
</dbReference>
<feature type="transmembrane region" description="Helical" evidence="1">
    <location>
        <begin position="53"/>
        <end position="71"/>
    </location>
</feature>
<feature type="transmembrane region" description="Helical" evidence="1">
    <location>
        <begin position="20"/>
        <end position="47"/>
    </location>
</feature>
<dbReference type="InterPro" id="IPR007746">
    <property type="entry name" value="MerE"/>
</dbReference>
<keyword evidence="1" id="KW-0472">Membrane</keyword>
<dbReference type="NCBIfam" id="NF010310">
    <property type="entry name" value="PRK13747.1"/>
    <property type="match status" value="1"/>
</dbReference>
<dbReference type="Proteomes" id="UP000645612">
    <property type="component" value="Unassembled WGS sequence"/>
</dbReference>
<name>A0A8I1ASF2_BURCE</name>
<protein>
    <submittedName>
        <fullName evidence="2">Broad-spectrum mercury transporter MerE</fullName>
    </submittedName>
</protein>
<accession>A0A8I1ASF2</accession>
<dbReference type="AlphaFoldDB" id="A0A8I1ASF2"/>
<reference evidence="2" key="1">
    <citation type="submission" date="2020-12" db="EMBL/GenBank/DDBJ databases">
        <title>Burkholderia cepacia complex in Mexico.</title>
        <authorList>
            <person name="Estrada P."/>
        </authorList>
    </citation>
    <scope>NUCLEOTIDE SEQUENCE</scope>
    <source>
        <strain evidence="2">871</strain>
    </source>
</reference>
<evidence type="ECO:0000256" key="1">
    <source>
        <dbReference type="SAM" id="Phobius"/>
    </source>
</evidence>
<evidence type="ECO:0000313" key="3">
    <source>
        <dbReference type="Proteomes" id="UP000645612"/>
    </source>
</evidence>
<keyword evidence="1" id="KW-1133">Transmembrane helix</keyword>
<organism evidence="2 3">
    <name type="scientific">Burkholderia cepacia</name>
    <name type="common">Pseudomonas cepacia</name>
    <dbReference type="NCBI Taxonomy" id="292"/>
    <lineage>
        <taxon>Bacteria</taxon>
        <taxon>Pseudomonadati</taxon>
        <taxon>Pseudomonadota</taxon>
        <taxon>Betaproteobacteria</taxon>
        <taxon>Burkholderiales</taxon>
        <taxon>Burkholderiaceae</taxon>
        <taxon>Burkholderia</taxon>
        <taxon>Burkholderia cepacia complex</taxon>
    </lineage>
</organism>
<evidence type="ECO:0000313" key="2">
    <source>
        <dbReference type="EMBL" id="MBH9698462.1"/>
    </source>
</evidence>
<proteinExistence type="predicted"/>
<comment type="caution">
    <text evidence="2">The sequence shown here is derived from an EMBL/GenBank/DDBJ whole genome shotgun (WGS) entry which is preliminary data.</text>
</comment>
<dbReference type="Pfam" id="PF05052">
    <property type="entry name" value="MerE"/>
    <property type="match status" value="1"/>
</dbReference>
<dbReference type="RefSeq" id="WP_198110639.1">
    <property type="nucleotide sequence ID" value="NZ_JAEDXF010000012.1"/>
</dbReference>